<dbReference type="AlphaFoldDB" id="A0A402AM89"/>
<dbReference type="GO" id="GO:0046677">
    <property type="term" value="P:response to antibiotic"/>
    <property type="evidence" value="ECO:0007669"/>
    <property type="project" value="UniProtKB-KW"/>
</dbReference>
<organism evidence="3 4">
    <name type="scientific">Dictyobacter kobayashii</name>
    <dbReference type="NCBI Taxonomy" id="2014872"/>
    <lineage>
        <taxon>Bacteria</taxon>
        <taxon>Bacillati</taxon>
        <taxon>Chloroflexota</taxon>
        <taxon>Ktedonobacteria</taxon>
        <taxon>Ktedonobacterales</taxon>
        <taxon>Dictyobacteraceae</taxon>
        <taxon>Dictyobacter</taxon>
    </lineage>
</organism>
<dbReference type="InterPro" id="IPR001460">
    <property type="entry name" value="PCN-bd_Tpept"/>
</dbReference>
<dbReference type="RefSeq" id="WP_126551873.1">
    <property type="nucleotide sequence ID" value="NZ_BIFS01000001.1"/>
</dbReference>
<dbReference type="InterPro" id="IPR050515">
    <property type="entry name" value="Beta-lactam/transpept"/>
</dbReference>
<evidence type="ECO:0000259" key="2">
    <source>
        <dbReference type="Pfam" id="PF21922"/>
    </source>
</evidence>
<accession>A0A402AM89</accession>
<dbReference type="GO" id="GO:0005886">
    <property type="term" value="C:plasma membrane"/>
    <property type="evidence" value="ECO:0007669"/>
    <property type="project" value="TreeGrafter"/>
</dbReference>
<comment type="caution">
    <text evidence="3">The sequence shown here is derived from an EMBL/GenBank/DDBJ whole genome shotgun (WGS) entry which is preliminary data.</text>
</comment>
<dbReference type="SUPFAM" id="SSF56601">
    <property type="entry name" value="beta-lactamase/transpeptidase-like"/>
    <property type="match status" value="1"/>
</dbReference>
<dbReference type="Gene3D" id="3.90.1310.10">
    <property type="entry name" value="Penicillin-binding protein 2a (Domain 2)"/>
    <property type="match status" value="1"/>
</dbReference>
<reference evidence="4" key="1">
    <citation type="submission" date="2018-12" db="EMBL/GenBank/DDBJ databases">
        <title>Tengunoibacter tsumagoiensis gen. nov., sp. nov., Dictyobacter kobayashii sp. nov., D. alpinus sp. nov., and D. joshuensis sp. nov. and description of Dictyobacteraceae fam. nov. within the order Ktedonobacterales isolated from Tengu-no-mugimeshi.</title>
        <authorList>
            <person name="Wang C.M."/>
            <person name="Zheng Y."/>
            <person name="Sakai Y."/>
            <person name="Toyoda A."/>
            <person name="Minakuchi Y."/>
            <person name="Abe K."/>
            <person name="Yokota A."/>
            <person name="Yabe S."/>
        </authorList>
    </citation>
    <scope>NUCLEOTIDE SEQUENCE [LARGE SCALE GENOMIC DNA]</scope>
    <source>
        <strain evidence="4">Uno11</strain>
    </source>
</reference>
<dbReference type="InterPro" id="IPR012338">
    <property type="entry name" value="Beta-lactam/transpept-like"/>
</dbReference>
<evidence type="ECO:0000259" key="1">
    <source>
        <dbReference type="Pfam" id="PF00905"/>
    </source>
</evidence>
<dbReference type="GO" id="GO:0008658">
    <property type="term" value="F:penicillin binding"/>
    <property type="evidence" value="ECO:0007669"/>
    <property type="project" value="InterPro"/>
</dbReference>
<feature type="domain" description="Penicillin-binding protein transpeptidase" evidence="1">
    <location>
        <begin position="180"/>
        <end position="444"/>
    </location>
</feature>
<sequence length="477" mass="52463">MNINASIRKLTIIFVVMFVAVSGCLVYWQAVRADEVTASPHNARICSSNNVPLRGNIYDRNGILLAYSVRDPHVCGGYIRHYTDPSLAGLIGYYVPGGIYPATGLEAQYNDILNGLTGQTALNNLINKTMHTAPIGNNIYLTIDDRIQKIVAQDFNNYTPDPTGTAFANHTYPTFPTNKGSAVVTDPHTGEILALLSSPGYDPNKMVQTLAHSLDPTSYYNQLIKSPDNPLLYRPTQGLYSPGSTFKTVTLLSALDSGATTLDQEWNMQDAYNPWHVAATADSPGTTVTGDNLGYLQYVFHFPVSTEFGFANSDNIMFAHMGANEGEQKWLDYTKRMYFDQAIPSDFPIAKSHVLQADGNLNNANFVNDVYGQGVDFVTPMQMSLVDNTVANNGVLMRPTVIKQITDSQKNQLQTFAPQQLNTVISGDAAYKTRVAMNAVTTCGSAWHITEDNLPQQLLLVKLVRLRLEEIRILMAG</sequence>
<dbReference type="EMBL" id="BIFS01000001">
    <property type="protein sequence ID" value="GCE20159.1"/>
    <property type="molecule type" value="Genomic_DNA"/>
</dbReference>
<proteinExistence type="predicted"/>
<keyword evidence="4" id="KW-1185">Reference proteome</keyword>
<dbReference type="PANTHER" id="PTHR30627:SF24">
    <property type="entry name" value="PENICILLIN-BINDING PROTEIN 4B"/>
    <property type="match status" value="1"/>
</dbReference>
<dbReference type="OrthoDB" id="9804124at2"/>
<name>A0A402AM89_9CHLR</name>
<dbReference type="Proteomes" id="UP000287188">
    <property type="component" value="Unassembled WGS sequence"/>
</dbReference>
<gene>
    <name evidence="3" type="ORF">KDK_39590</name>
</gene>
<dbReference type="GO" id="GO:0008800">
    <property type="term" value="F:beta-lactamase activity"/>
    <property type="evidence" value="ECO:0007669"/>
    <property type="project" value="UniProtKB-EC"/>
</dbReference>
<dbReference type="InterPro" id="IPR054120">
    <property type="entry name" value="PBPA_dimer"/>
</dbReference>
<dbReference type="PANTHER" id="PTHR30627">
    <property type="entry name" value="PEPTIDOGLYCAN D,D-TRANSPEPTIDASE"/>
    <property type="match status" value="1"/>
</dbReference>
<evidence type="ECO:0000313" key="4">
    <source>
        <dbReference type="Proteomes" id="UP000287188"/>
    </source>
</evidence>
<dbReference type="Pfam" id="PF21922">
    <property type="entry name" value="PBP_dimer_2"/>
    <property type="match status" value="1"/>
</dbReference>
<evidence type="ECO:0000313" key="3">
    <source>
        <dbReference type="EMBL" id="GCE20159.1"/>
    </source>
</evidence>
<protein>
    <submittedName>
        <fullName evidence="3">Penicillin-binding protein</fullName>
    </submittedName>
</protein>
<feature type="domain" description="Penicillin binding protein A dimerisation" evidence="2">
    <location>
        <begin position="54"/>
        <end position="139"/>
    </location>
</feature>
<dbReference type="GO" id="GO:0071555">
    <property type="term" value="P:cell wall organization"/>
    <property type="evidence" value="ECO:0007669"/>
    <property type="project" value="TreeGrafter"/>
</dbReference>
<dbReference type="Gene3D" id="3.40.710.10">
    <property type="entry name" value="DD-peptidase/beta-lactamase superfamily"/>
    <property type="match status" value="1"/>
</dbReference>
<dbReference type="Pfam" id="PF00905">
    <property type="entry name" value="Transpeptidase"/>
    <property type="match status" value="1"/>
</dbReference>